<evidence type="ECO:0000313" key="2">
    <source>
        <dbReference type="EMBL" id="GEP05970.1"/>
    </source>
</evidence>
<feature type="region of interest" description="Disordered" evidence="1">
    <location>
        <begin position="1"/>
        <end position="22"/>
    </location>
</feature>
<dbReference type="EMBL" id="BJZU01000084">
    <property type="protein sequence ID" value="GEP05970.1"/>
    <property type="molecule type" value="Genomic_DNA"/>
</dbReference>
<evidence type="ECO:0000313" key="3">
    <source>
        <dbReference type="EMBL" id="GLS66963.1"/>
    </source>
</evidence>
<dbReference type="Proteomes" id="UP001156856">
    <property type="component" value="Unassembled WGS sequence"/>
</dbReference>
<evidence type="ECO:0000256" key="1">
    <source>
        <dbReference type="SAM" id="MobiDB-lite"/>
    </source>
</evidence>
<evidence type="ECO:0000313" key="4">
    <source>
        <dbReference type="Proteomes" id="UP000321960"/>
    </source>
</evidence>
<dbReference type="EMBL" id="BSPK01000109">
    <property type="protein sequence ID" value="GLS66963.1"/>
    <property type="molecule type" value="Genomic_DNA"/>
</dbReference>
<reference evidence="3" key="1">
    <citation type="journal article" date="2014" name="Int. J. Syst. Evol. Microbiol.">
        <title>Complete genome of a new Firmicutes species belonging to the dominant human colonic microbiota ('Ruminococcus bicirculans') reveals two chromosomes and a selective capacity to utilize plant glucans.</title>
        <authorList>
            <consortium name="NISC Comparative Sequencing Program"/>
            <person name="Wegmann U."/>
            <person name="Louis P."/>
            <person name="Goesmann A."/>
            <person name="Henrissat B."/>
            <person name="Duncan S.H."/>
            <person name="Flint H.J."/>
        </authorList>
    </citation>
    <scope>NUCLEOTIDE SEQUENCE</scope>
    <source>
        <strain evidence="3">NBRC 107715</strain>
    </source>
</reference>
<reference evidence="2 4" key="3">
    <citation type="submission" date="2019-07" db="EMBL/GenBank/DDBJ databases">
        <title>Whole genome shotgun sequence of Methylobacterium oxalidis NBRC 107715.</title>
        <authorList>
            <person name="Hosoyama A."/>
            <person name="Uohara A."/>
            <person name="Ohji S."/>
            <person name="Ichikawa N."/>
        </authorList>
    </citation>
    <scope>NUCLEOTIDE SEQUENCE [LARGE SCALE GENOMIC DNA]</scope>
    <source>
        <strain evidence="2 4">NBRC 107715</strain>
    </source>
</reference>
<dbReference type="AlphaFoldDB" id="A0A512J7R5"/>
<protein>
    <submittedName>
        <fullName evidence="2">Uncharacterized protein</fullName>
    </submittedName>
</protein>
<dbReference type="Proteomes" id="UP000321960">
    <property type="component" value="Unassembled WGS sequence"/>
</dbReference>
<dbReference type="RefSeq" id="WP_147027506.1">
    <property type="nucleotide sequence ID" value="NZ_BJZU01000084.1"/>
</dbReference>
<keyword evidence="5" id="KW-1185">Reference proteome</keyword>
<organism evidence="2 4">
    <name type="scientific">Methylobacterium oxalidis</name>
    <dbReference type="NCBI Taxonomy" id="944322"/>
    <lineage>
        <taxon>Bacteria</taxon>
        <taxon>Pseudomonadati</taxon>
        <taxon>Pseudomonadota</taxon>
        <taxon>Alphaproteobacteria</taxon>
        <taxon>Hyphomicrobiales</taxon>
        <taxon>Methylobacteriaceae</taxon>
        <taxon>Methylobacterium</taxon>
    </lineage>
</organism>
<sequence length="64" mass="6625">MGLEGARPSGEEHGCGPEPGRTAEAWTFAEGLCAEHGLEPDFKDVATTSPGFVEKAARSGIVLP</sequence>
<accession>A0A512J7R5</accession>
<evidence type="ECO:0000313" key="5">
    <source>
        <dbReference type="Proteomes" id="UP001156856"/>
    </source>
</evidence>
<comment type="caution">
    <text evidence="2">The sequence shown here is derived from an EMBL/GenBank/DDBJ whole genome shotgun (WGS) entry which is preliminary data.</text>
</comment>
<proteinExistence type="predicted"/>
<gene>
    <name evidence="3" type="ORF">GCM10007888_53460</name>
    <name evidence="2" type="ORF">MOX02_40080</name>
</gene>
<name>A0A512J7R5_9HYPH</name>
<dbReference type="OrthoDB" id="8240854at2"/>
<reference evidence="3" key="4">
    <citation type="submission" date="2023-01" db="EMBL/GenBank/DDBJ databases">
        <title>Draft genome sequence of Methylobacterium oxalidis strain NBRC 107715.</title>
        <authorList>
            <person name="Sun Q."/>
            <person name="Mori K."/>
        </authorList>
    </citation>
    <scope>NUCLEOTIDE SEQUENCE</scope>
    <source>
        <strain evidence="3">NBRC 107715</strain>
    </source>
</reference>
<reference evidence="5" key="2">
    <citation type="journal article" date="2019" name="Int. J. Syst. Evol. Microbiol.">
        <title>The Global Catalogue of Microorganisms (GCM) 10K type strain sequencing project: providing services to taxonomists for standard genome sequencing and annotation.</title>
        <authorList>
            <consortium name="The Broad Institute Genomics Platform"/>
            <consortium name="The Broad Institute Genome Sequencing Center for Infectious Disease"/>
            <person name="Wu L."/>
            <person name="Ma J."/>
        </authorList>
    </citation>
    <scope>NUCLEOTIDE SEQUENCE [LARGE SCALE GENOMIC DNA]</scope>
    <source>
        <strain evidence="5">NBRC 107715</strain>
    </source>
</reference>